<dbReference type="GO" id="GO:0004176">
    <property type="term" value="F:ATP-dependent peptidase activity"/>
    <property type="evidence" value="ECO:0007669"/>
    <property type="project" value="InterPro"/>
</dbReference>
<name>A0AAC9YUR2_9ACTN</name>
<dbReference type="InterPro" id="IPR014721">
    <property type="entry name" value="Ribsml_uS5_D2-typ_fold_subgr"/>
</dbReference>
<organism evidence="3 4">
    <name type="scientific">Candidatus Planktophila versatilis</name>
    <dbReference type="NCBI Taxonomy" id="1884905"/>
    <lineage>
        <taxon>Bacteria</taxon>
        <taxon>Bacillati</taxon>
        <taxon>Actinomycetota</taxon>
        <taxon>Actinomycetes</taxon>
        <taxon>Candidatus Nanopelagicales</taxon>
        <taxon>Candidatus Nanopelagicaceae</taxon>
        <taxon>Candidatus Planktophila</taxon>
    </lineage>
</organism>
<reference evidence="3 4" key="1">
    <citation type="submission" date="2016-07" db="EMBL/GenBank/DDBJ databases">
        <title>High microdiversification within the ubiquitous acI lineage of Actinobacteria.</title>
        <authorList>
            <person name="Neuenschwander S.M."/>
            <person name="Salcher M."/>
            <person name="Ghai R."/>
            <person name="Pernthaler J."/>
        </authorList>
    </citation>
    <scope>NUCLEOTIDE SEQUENCE [LARGE SCALE GENOMIC DNA]</scope>
    <source>
        <strain evidence="3">MMS-IIB-76</strain>
    </source>
</reference>
<keyword evidence="3" id="KW-0378">Hydrolase</keyword>
<dbReference type="AlphaFoldDB" id="A0AAC9YUR2"/>
<keyword evidence="1" id="KW-1133">Transmembrane helix</keyword>
<feature type="domain" description="Lon proteolytic" evidence="2">
    <location>
        <begin position="169"/>
        <end position="256"/>
    </location>
</feature>
<dbReference type="SUPFAM" id="SSF54211">
    <property type="entry name" value="Ribosomal protein S5 domain 2-like"/>
    <property type="match status" value="1"/>
</dbReference>
<dbReference type="Proteomes" id="UP000217194">
    <property type="component" value="Chromosome"/>
</dbReference>
<evidence type="ECO:0000256" key="1">
    <source>
        <dbReference type="SAM" id="Phobius"/>
    </source>
</evidence>
<protein>
    <submittedName>
        <fullName evidence="3">Lon-like protease</fullName>
    </submittedName>
</protein>
<evidence type="ECO:0000259" key="2">
    <source>
        <dbReference type="Pfam" id="PF05362"/>
    </source>
</evidence>
<dbReference type="GO" id="GO:0006508">
    <property type="term" value="P:proteolysis"/>
    <property type="evidence" value="ECO:0007669"/>
    <property type="project" value="UniProtKB-KW"/>
</dbReference>
<proteinExistence type="predicted"/>
<dbReference type="EMBL" id="CP016778">
    <property type="protein sequence ID" value="ASY22162.1"/>
    <property type="molecule type" value="Genomic_DNA"/>
</dbReference>
<accession>A0AAC9YUR2</accession>
<feature type="transmembrane region" description="Helical" evidence="1">
    <location>
        <begin position="75"/>
        <end position="99"/>
    </location>
</feature>
<keyword evidence="1" id="KW-0472">Membrane</keyword>
<dbReference type="InterPro" id="IPR020568">
    <property type="entry name" value="Ribosomal_Su5_D2-typ_SF"/>
</dbReference>
<dbReference type="Pfam" id="PF05362">
    <property type="entry name" value="Lon_C"/>
    <property type="match status" value="1"/>
</dbReference>
<dbReference type="InterPro" id="IPR008269">
    <property type="entry name" value="Lon_proteolytic"/>
</dbReference>
<sequence length="280" mass="29893">MHIPRIPLLRVPRALARTGYRRTSRITRILISLFLIAPLVLPVNFVLINPGEGNPLFPKMLKVNSVKTYPVDGQMFLLSIWVTNPQTLVLGFQVLLCWIKPTCVVTPRSVIYPKATDDKAELAEGAKEMKQSQNSAIVATKKLFAKKYPELNLAGLTDASLKVSLKNTGGPSGGLIFSLGLVELLAPENLLQGRKIAATGTISKSGAVGAIGGVQEKIVAARAAGVELLFISRDNCDEISGEVDGLKVIAVSTLEEAYLALKGGGNSDFRGVQGCTNLSA</sequence>
<keyword evidence="1" id="KW-0812">Transmembrane</keyword>
<feature type="transmembrane region" description="Helical" evidence="1">
    <location>
        <begin position="29"/>
        <end position="48"/>
    </location>
</feature>
<keyword evidence="3" id="KW-0645">Protease</keyword>
<dbReference type="Gene3D" id="3.30.230.10">
    <property type="match status" value="1"/>
</dbReference>
<gene>
    <name evidence="3" type="ORF">A1sIIB76_00830</name>
</gene>
<evidence type="ECO:0000313" key="3">
    <source>
        <dbReference type="EMBL" id="ASY22162.1"/>
    </source>
</evidence>
<dbReference type="GO" id="GO:0004252">
    <property type="term" value="F:serine-type endopeptidase activity"/>
    <property type="evidence" value="ECO:0007669"/>
    <property type="project" value="InterPro"/>
</dbReference>
<evidence type="ECO:0000313" key="4">
    <source>
        <dbReference type="Proteomes" id="UP000217194"/>
    </source>
</evidence>